<feature type="domain" description="DUF6199" evidence="2">
    <location>
        <begin position="5"/>
        <end position="62"/>
    </location>
</feature>
<sequence>MKNIIGLIILILGGLSAISPEAAWNLEIGWKVRDAKPSDAYLLYIRITGIIACVIGLILIFSW</sequence>
<feature type="transmembrane region" description="Helical" evidence="1">
    <location>
        <begin position="41"/>
        <end position="61"/>
    </location>
</feature>
<proteinExistence type="predicted"/>
<dbReference type="EMBL" id="FQZS01000029">
    <property type="protein sequence ID" value="SHJ31982.1"/>
    <property type="molecule type" value="Genomic_DNA"/>
</dbReference>
<dbReference type="Proteomes" id="UP000184442">
    <property type="component" value="Unassembled WGS sequence"/>
</dbReference>
<dbReference type="Pfam" id="PF19701">
    <property type="entry name" value="DUF6199"/>
    <property type="match status" value="1"/>
</dbReference>
<dbReference type="InterPro" id="IPR045679">
    <property type="entry name" value="DUF6199"/>
</dbReference>
<organism evidence="3 4">
    <name type="scientific">Lutispora thermophila DSM 19022</name>
    <dbReference type="NCBI Taxonomy" id="1122184"/>
    <lineage>
        <taxon>Bacteria</taxon>
        <taxon>Bacillati</taxon>
        <taxon>Bacillota</taxon>
        <taxon>Clostridia</taxon>
        <taxon>Lutisporales</taxon>
        <taxon>Lutisporaceae</taxon>
        <taxon>Lutispora</taxon>
    </lineage>
</organism>
<dbReference type="STRING" id="1122184.SAMN02745176_03183"/>
<evidence type="ECO:0000256" key="1">
    <source>
        <dbReference type="SAM" id="Phobius"/>
    </source>
</evidence>
<evidence type="ECO:0000313" key="3">
    <source>
        <dbReference type="EMBL" id="SHJ31982.1"/>
    </source>
</evidence>
<evidence type="ECO:0000259" key="2">
    <source>
        <dbReference type="Pfam" id="PF19701"/>
    </source>
</evidence>
<accession>A0A1M6IBY5</accession>
<name>A0A1M6IBY5_9FIRM</name>
<evidence type="ECO:0000313" key="4">
    <source>
        <dbReference type="Proteomes" id="UP000184442"/>
    </source>
</evidence>
<dbReference type="AlphaFoldDB" id="A0A1M6IBY5"/>
<keyword evidence="1" id="KW-1133">Transmembrane helix</keyword>
<reference evidence="3 4" key="1">
    <citation type="submission" date="2016-11" db="EMBL/GenBank/DDBJ databases">
        <authorList>
            <person name="Jaros S."/>
            <person name="Januszkiewicz K."/>
            <person name="Wedrychowicz H."/>
        </authorList>
    </citation>
    <scope>NUCLEOTIDE SEQUENCE [LARGE SCALE GENOMIC DNA]</scope>
    <source>
        <strain evidence="3 4">DSM 19022</strain>
    </source>
</reference>
<protein>
    <recommendedName>
        <fullName evidence="2">DUF6199 domain-containing protein</fullName>
    </recommendedName>
</protein>
<keyword evidence="1" id="KW-0812">Transmembrane</keyword>
<keyword evidence="1" id="KW-0472">Membrane</keyword>
<dbReference type="OrthoDB" id="2088419at2"/>
<dbReference type="RefSeq" id="WP_073027461.1">
    <property type="nucleotide sequence ID" value="NZ_FQZS01000029.1"/>
</dbReference>
<keyword evidence="4" id="KW-1185">Reference proteome</keyword>
<gene>
    <name evidence="3" type="ORF">SAMN02745176_03183</name>
</gene>